<organism evidence="2 3">
    <name type="scientific">Pleomassaria siparia CBS 279.74</name>
    <dbReference type="NCBI Taxonomy" id="1314801"/>
    <lineage>
        <taxon>Eukaryota</taxon>
        <taxon>Fungi</taxon>
        <taxon>Dikarya</taxon>
        <taxon>Ascomycota</taxon>
        <taxon>Pezizomycotina</taxon>
        <taxon>Dothideomycetes</taxon>
        <taxon>Pleosporomycetidae</taxon>
        <taxon>Pleosporales</taxon>
        <taxon>Pleomassariaceae</taxon>
        <taxon>Pleomassaria</taxon>
    </lineage>
</organism>
<name>A0A6G1JR22_9PLEO</name>
<feature type="transmembrane region" description="Helical" evidence="1">
    <location>
        <begin position="48"/>
        <end position="67"/>
    </location>
</feature>
<evidence type="ECO:0000313" key="3">
    <source>
        <dbReference type="Proteomes" id="UP000799428"/>
    </source>
</evidence>
<dbReference type="Proteomes" id="UP000799428">
    <property type="component" value="Unassembled WGS sequence"/>
</dbReference>
<feature type="transmembrane region" description="Helical" evidence="1">
    <location>
        <begin position="139"/>
        <end position="159"/>
    </location>
</feature>
<keyword evidence="1" id="KW-0812">Transmembrane</keyword>
<accession>A0A6G1JR22</accession>
<gene>
    <name evidence="2" type="ORF">K504DRAFT_508473</name>
</gene>
<feature type="transmembrane region" description="Helical" evidence="1">
    <location>
        <begin position="106"/>
        <end position="127"/>
    </location>
</feature>
<evidence type="ECO:0000256" key="1">
    <source>
        <dbReference type="SAM" id="Phobius"/>
    </source>
</evidence>
<protein>
    <submittedName>
        <fullName evidence="2">Uncharacterized protein</fullName>
    </submittedName>
</protein>
<dbReference type="OrthoDB" id="5427664at2759"/>
<reference evidence="2" key="1">
    <citation type="journal article" date="2020" name="Stud. Mycol.">
        <title>101 Dothideomycetes genomes: a test case for predicting lifestyles and emergence of pathogens.</title>
        <authorList>
            <person name="Haridas S."/>
            <person name="Albert R."/>
            <person name="Binder M."/>
            <person name="Bloem J."/>
            <person name="Labutti K."/>
            <person name="Salamov A."/>
            <person name="Andreopoulos B."/>
            <person name="Baker S."/>
            <person name="Barry K."/>
            <person name="Bills G."/>
            <person name="Bluhm B."/>
            <person name="Cannon C."/>
            <person name="Castanera R."/>
            <person name="Culley D."/>
            <person name="Daum C."/>
            <person name="Ezra D."/>
            <person name="Gonzalez J."/>
            <person name="Henrissat B."/>
            <person name="Kuo A."/>
            <person name="Liang C."/>
            <person name="Lipzen A."/>
            <person name="Lutzoni F."/>
            <person name="Magnuson J."/>
            <person name="Mondo S."/>
            <person name="Nolan M."/>
            <person name="Ohm R."/>
            <person name="Pangilinan J."/>
            <person name="Park H.-J."/>
            <person name="Ramirez L."/>
            <person name="Alfaro M."/>
            <person name="Sun H."/>
            <person name="Tritt A."/>
            <person name="Yoshinaga Y."/>
            <person name="Zwiers L.-H."/>
            <person name="Turgeon B."/>
            <person name="Goodwin S."/>
            <person name="Spatafora J."/>
            <person name="Crous P."/>
            <person name="Grigoriev I."/>
        </authorList>
    </citation>
    <scope>NUCLEOTIDE SEQUENCE</scope>
    <source>
        <strain evidence="2">CBS 279.74</strain>
    </source>
</reference>
<keyword evidence="1" id="KW-0472">Membrane</keyword>
<keyword evidence="3" id="KW-1185">Reference proteome</keyword>
<proteinExistence type="predicted"/>
<dbReference type="EMBL" id="MU005790">
    <property type="protein sequence ID" value="KAF2703069.1"/>
    <property type="molecule type" value="Genomic_DNA"/>
</dbReference>
<keyword evidence="1" id="KW-1133">Transmembrane helix</keyword>
<evidence type="ECO:0000313" key="2">
    <source>
        <dbReference type="EMBL" id="KAF2703069.1"/>
    </source>
</evidence>
<sequence length="216" mass="24422">MGFSGHWYLPTNPAKCAAINQTVDCPMGYYGDVQNLPDKLKLTPNLDITASTCIALILSACLIIDKIEYHFYHKRRNQNSKAESRFWLKSVHTIESLLQTISDQQVVAGVAMLLLSGVTHLNTLINIPDLVYKGKMVAANRLIAIVFQLVMSGIIFFVAKHTGIPDQAQRVGRSTRCMLRKHECVTESGPPRLYRARAKRHWCRHEHDAEHDADNR</sequence>
<dbReference type="AlphaFoldDB" id="A0A6G1JR22"/>